<accession>A0A835GLV5</accession>
<proteinExistence type="predicted"/>
<name>A0A835GLV5_SPOEX</name>
<evidence type="ECO:0000313" key="1">
    <source>
        <dbReference type="EMBL" id="KAF9418455.1"/>
    </source>
</evidence>
<dbReference type="EMBL" id="JACKWZ010000055">
    <property type="protein sequence ID" value="KAF9418455.1"/>
    <property type="molecule type" value="Genomic_DNA"/>
</dbReference>
<organism evidence="1 2">
    <name type="scientific">Spodoptera exigua</name>
    <name type="common">Beet armyworm</name>
    <name type="synonym">Noctua fulgens</name>
    <dbReference type="NCBI Taxonomy" id="7107"/>
    <lineage>
        <taxon>Eukaryota</taxon>
        <taxon>Metazoa</taxon>
        <taxon>Ecdysozoa</taxon>
        <taxon>Arthropoda</taxon>
        <taxon>Hexapoda</taxon>
        <taxon>Insecta</taxon>
        <taxon>Pterygota</taxon>
        <taxon>Neoptera</taxon>
        <taxon>Endopterygota</taxon>
        <taxon>Lepidoptera</taxon>
        <taxon>Glossata</taxon>
        <taxon>Ditrysia</taxon>
        <taxon>Noctuoidea</taxon>
        <taxon>Noctuidae</taxon>
        <taxon>Amphipyrinae</taxon>
        <taxon>Spodoptera</taxon>
    </lineage>
</organism>
<keyword evidence="2" id="KW-1185">Reference proteome</keyword>
<dbReference type="Proteomes" id="UP000648187">
    <property type="component" value="Unassembled WGS sequence"/>
</dbReference>
<reference evidence="1" key="1">
    <citation type="submission" date="2020-08" db="EMBL/GenBank/DDBJ databases">
        <title>Spodoptera exigua strain:BAW_Kor-Di-RS1 Genome sequencing and assembly.</title>
        <authorList>
            <person name="Kim J."/>
            <person name="Nam H.Y."/>
            <person name="Kwon M."/>
            <person name="Choi J.H."/>
            <person name="Cho S.R."/>
            <person name="Kim G.-H."/>
        </authorList>
    </citation>
    <scope>NUCLEOTIDE SEQUENCE</scope>
    <source>
        <strain evidence="1">BAW_Kor-Di-RS1</strain>
        <tissue evidence="1">Whole-body</tissue>
    </source>
</reference>
<comment type="caution">
    <text evidence="1">The sequence shown here is derived from an EMBL/GenBank/DDBJ whole genome shotgun (WGS) entry which is preliminary data.</text>
</comment>
<gene>
    <name evidence="1" type="ORF">HW555_004743</name>
</gene>
<protein>
    <submittedName>
        <fullName evidence="1">Uncharacterized protein</fullName>
    </submittedName>
</protein>
<evidence type="ECO:0000313" key="2">
    <source>
        <dbReference type="Proteomes" id="UP000648187"/>
    </source>
</evidence>
<dbReference type="AlphaFoldDB" id="A0A835GLV5"/>
<sequence>MINYLIVATITEIIVSFQPDDRSNRVALGLVPLSPLTRGSLCRITLLHPRKEVGWSRRRRRSWTSKCALLRTPGRPQQPGNCADTVVNINVPSSSIGNSMGSSFSSSATGKYSKDIISYS</sequence>